<comment type="caution">
    <text evidence="2">The sequence shown here is derived from an EMBL/GenBank/DDBJ whole genome shotgun (WGS) entry which is preliminary data.</text>
</comment>
<gene>
    <name evidence="2" type="ORF">ACFQND_12970</name>
</gene>
<organism evidence="2 3">
    <name type="scientific">Polaromonas aquatica</name>
    <dbReference type="NCBI Taxonomy" id="332657"/>
    <lineage>
        <taxon>Bacteria</taxon>
        <taxon>Pseudomonadati</taxon>
        <taxon>Pseudomonadota</taxon>
        <taxon>Betaproteobacteria</taxon>
        <taxon>Burkholderiales</taxon>
        <taxon>Comamonadaceae</taxon>
        <taxon>Polaromonas</taxon>
    </lineage>
</organism>
<dbReference type="RefSeq" id="WP_371435999.1">
    <property type="nucleotide sequence ID" value="NZ_JBHSRS010000069.1"/>
</dbReference>
<evidence type="ECO:0000256" key="1">
    <source>
        <dbReference type="SAM" id="Phobius"/>
    </source>
</evidence>
<feature type="transmembrane region" description="Helical" evidence="1">
    <location>
        <begin position="123"/>
        <end position="141"/>
    </location>
</feature>
<feature type="transmembrane region" description="Helical" evidence="1">
    <location>
        <begin position="12"/>
        <end position="31"/>
    </location>
</feature>
<keyword evidence="1" id="KW-0812">Transmembrane</keyword>
<dbReference type="EMBL" id="JBHSRS010000069">
    <property type="protein sequence ID" value="MFC6282139.1"/>
    <property type="molecule type" value="Genomic_DNA"/>
</dbReference>
<keyword evidence="1" id="KW-1133">Transmembrane helix</keyword>
<accession>A0ABW1TWZ1</accession>
<feature type="transmembrane region" description="Helical" evidence="1">
    <location>
        <begin position="95"/>
        <end position="117"/>
    </location>
</feature>
<dbReference type="Proteomes" id="UP001596270">
    <property type="component" value="Unassembled WGS sequence"/>
</dbReference>
<protein>
    <submittedName>
        <fullName evidence="2">Uncharacterized protein</fullName>
    </submittedName>
</protein>
<sequence length="143" mass="15784">MSAPLRIRPVSMWLLVACGIWLVSLGLYFIFLRPPLLPEDTRFMGSTLAQVRTAIPGLEGWLKRVFIVMGGFMAGTGVLTIFVARIAIPSRLTGASWAIAMSGLLTVALMSSINFALHSDFRWLLLFPVLAWLAGFVLYVAKR</sequence>
<reference evidence="3" key="1">
    <citation type="journal article" date="2019" name="Int. J. Syst. Evol. Microbiol.">
        <title>The Global Catalogue of Microorganisms (GCM) 10K type strain sequencing project: providing services to taxonomists for standard genome sequencing and annotation.</title>
        <authorList>
            <consortium name="The Broad Institute Genomics Platform"/>
            <consortium name="The Broad Institute Genome Sequencing Center for Infectious Disease"/>
            <person name="Wu L."/>
            <person name="Ma J."/>
        </authorList>
    </citation>
    <scope>NUCLEOTIDE SEQUENCE [LARGE SCALE GENOMIC DNA]</scope>
    <source>
        <strain evidence="3">CCUG 39402</strain>
    </source>
</reference>
<evidence type="ECO:0000313" key="2">
    <source>
        <dbReference type="EMBL" id="MFC6282139.1"/>
    </source>
</evidence>
<name>A0ABW1TWZ1_9BURK</name>
<keyword evidence="3" id="KW-1185">Reference proteome</keyword>
<feature type="transmembrane region" description="Helical" evidence="1">
    <location>
        <begin position="65"/>
        <end position="88"/>
    </location>
</feature>
<evidence type="ECO:0000313" key="3">
    <source>
        <dbReference type="Proteomes" id="UP001596270"/>
    </source>
</evidence>
<keyword evidence="1" id="KW-0472">Membrane</keyword>
<proteinExistence type="predicted"/>